<evidence type="ECO:0000313" key="1">
    <source>
        <dbReference type="EMBL" id="MDT9592010.1"/>
    </source>
</evidence>
<sequence>MVVRVRRVGRMDRSGLPEQLAAVLAPYGERNAFNPSVLVDGDTVHLVFRAFGPGSTAKPFRAYWTALRRTPDGLEPGELVDLTAHAAAHGVGPVADPKLFAHDGRVLVTFNTGFTHPEPNGLGVIALTPTLGPPQWCELEGRARIEKNWAFHTGDDGGLAAIYGLAPLVRLRLAKGVVGSGDALVFERVTARPGADDASAGLEGAVGLGWRRSLSLGSQPVRAGDDLLLVGHEKLYRTGRDGEERRGYVGRLVRVRGERVTVHPDRLVHSWRDARPRPGVHNPRALFVTYFSGLALADDRLLVGYGINDLSGGFAFLDRRYLRP</sequence>
<dbReference type="Proteomes" id="UP001268542">
    <property type="component" value="Unassembled WGS sequence"/>
</dbReference>
<name>A0ABU3PS07_9ACTN</name>
<reference evidence="1 2" key="1">
    <citation type="submission" date="2023-08" db="EMBL/GenBank/DDBJ databases">
        <title>Nocardioides seae sp. nov., a bacterium isolated from a soil.</title>
        <authorList>
            <person name="Wang X."/>
        </authorList>
    </citation>
    <scope>NUCLEOTIDE SEQUENCE [LARGE SCALE GENOMIC DNA]</scope>
    <source>
        <strain evidence="1 2">YZH12</strain>
    </source>
</reference>
<evidence type="ECO:0000313" key="2">
    <source>
        <dbReference type="Proteomes" id="UP001268542"/>
    </source>
</evidence>
<dbReference type="SUPFAM" id="SSF75005">
    <property type="entry name" value="Arabinanase/levansucrase/invertase"/>
    <property type="match status" value="1"/>
</dbReference>
<dbReference type="EMBL" id="JAVYII010000001">
    <property type="protein sequence ID" value="MDT9592010.1"/>
    <property type="molecule type" value="Genomic_DNA"/>
</dbReference>
<proteinExistence type="predicted"/>
<dbReference type="RefSeq" id="WP_315731164.1">
    <property type="nucleotide sequence ID" value="NZ_JAVYII010000001.1"/>
</dbReference>
<comment type="caution">
    <text evidence="1">The sequence shown here is derived from an EMBL/GenBank/DDBJ whole genome shotgun (WGS) entry which is preliminary data.</text>
</comment>
<organism evidence="1 2">
    <name type="scientific">Nocardioides imazamoxiresistens</name>
    <dbReference type="NCBI Taxonomy" id="3231893"/>
    <lineage>
        <taxon>Bacteria</taxon>
        <taxon>Bacillati</taxon>
        <taxon>Actinomycetota</taxon>
        <taxon>Actinomycetes</taxon>
        <taxon>Propionibacteriales</taxon>
        <taxon>Nocardioidaceae</taxon>
        <taxon>Nocardioides</taxon>
    </lineage>
</organism>
<dbReference type="InterPro" id="IPR023296">
    <property type="entry name" value="Glyco_hydro_beta-prop_sf"/>
</dbReference>
<accession>A0ABU3PS07</accession>
<protein>
    <submittedName>
        <fullName evidence="1">Uncharacterized protein</fullName>
    </submittedName>
</protein>
<keyword evidence="2" id="KW-1185">Reference proteome</keyword>
<dbReference type="Gene3D" id="2.115.10.20">
    <property type="entry name" value="Glycosyl hydrolase domain, family 43"/>
    <property type="match status" value="1"/>
</dbReference>
<gene>
    <name evidence="1" type="ORF">RDV89_02960</name>
</gene>